<dbReference type="Proteomes" id="UP000473278">
    <property type="component" value="Unassembled WGS sequence"/>
</dbReference>
<accession>A0A6M1ST02</accession>
<keyword evidence="2" id="KW-1185">Reference proteome</keyword>
<dbReference type="PROSITE" id="PS51257">
    <property type="entry name" value="PROKAR_LIPOPROTEIN"/>
    <property type="match status" value="1"/>
</dbReference>
<protein>
    <submittedName>
        <fullName evidence="1">Uncharacterized protein</fullName>
    </submittedName>
</protein>
<name>A0A6M1ST02_9BACT</name>
<dbReference type="AlphaFoldDB" id="A0A6M1ST02"/>
<sequence>MNKLQSQIKRLTVILITFTLIISCSSSREVTSYSELADARFSEDPIRVLTVGSDYYTFETFTYNDSTISGEGTREVGYSEESFEGSIYFDDIAFIERLKTNGWKGVWLVPAVFNIAGGVYSLMQPPNFNITRPEGSCPFLYAFDGSEYHLEAEAFSTAISKALETETFHLMPNLVVDEGKLKVRISNERPETHIFNSINLFAVDAPSASEVVLDNHNRVWRLSASRMPSTVQDQYGNEVTRAFMEKDGKFWKSGRVKKYDRLDFRDTLLVTFKQTEGAEEALLRVDAINSTLINEVYGLAGSLVGDETLGFYQTLEQEPELQQFFKDWIDRSSLKVEVKRKAGWKETGRILPEANEVVFSRAMLIENLDEVDGELTLRISSMADVWHVDALSIDFEVTGPLAMEPVSLIDLEATGPAAELEMLKAISDQDSSYAMILPPDHMDLTFDANSTRAMEHPVYIMAARGYLYEWLPEDGGIPEDMIPDWFRNMDSSDMIAFFTRQEDLMLRSVYNRWQQGNHR</sequence>
<evidence type="ECO:0000313" key="2">
    <source>
        <dbReference type="Proteomes" id="UP000473278"/>
    </source>
</evidence>
<comment type="caution">
    <text evidence="1">The sequence shown here is derived from an EMBL/GenBank/DDBJ whole genome shotgun (WGS) entry which is preliminary data.</text>
</comment>
<dbReference type="RefSeq" id="WP_165138458.1">
    <property type="nucleotide sequence ID" value="NZ_JAALLT010000001.1"/>
</dbReference>
<reference evidence="1 2" key="1">
    <citation type="submission" date="2020-02" db="EMBL/GenBank/DDBJ databases">
        <title>Balneolaceae bacterium YR4-1, complete genome.</title>
        <authorList>
            <person name="Li Y."/>
            <person name="Wu S."/>
        </authorList>
    </citation>
    <scope>NUCLEOTIDE SEQUENCE [LARGE SCALE GENOMIC DNA]</scope>
    <source>
        <strain evidence="1 2">YR4-1</strain>
    </source>
</reference>
<evidence type="ECO:0000313" key="1">
    <source>
        <dbReference type="EMBL" id="NGP75286.1"/>
    </source>
</evidence>
<dbReference type="EMBL" id="JAALLT010000001">
    <property type="protein sequence ID" value="NGP75286.1"/>
    <property type="molecule type" value="Genomic_DNA"/>
</dbReference>
<organism evidence="1 2">
    <name type="scientific">Halalkalibaculum roseum</name>
    <dbReference type="NCBI Taxonomy" id="2709311"/>
    <lineage>
        <taxon>Bacteria</taxon>
        <taxon>Pseudomonadati</taxon>
        <taxon>Balneolota</taxon>
        <taxon>Balneolia</taxon>
        <taxon>Balneolales</taxon>
        <taxon>Balneolaceae</taxon>
        <taxon>Halalkalibaculum</taxon>
    </lineage>
</organism>
<gene>
    <name evidence="1" type="ORF">G3570_01465</name>
</gene>
<proteinExistence type="predicted"/>